<keyword evidence="1" id="KW-0812">Transmembrane</keyword>
<organism evidence="3 4">
    <name type="scientific">Pedobacter yulinensis</name>
    <dbReference type="NCBI Taxonomy" id="2126353"/>
    <lineage>
        <taxon>Bacteria</taxon>
        <taxon>Pseudomonadati</taxon>
        <taxon>Bacteroidota</taxon>
        <taxon>Sphingobacteriia</taxon>
        <taxon>Sphingobacteriales</taxon>
        <taxon>Sphingobacteriaceae</taxon>
        <taxon>Pedobacter</taxon>
    </lineage>
</organism>
<dbReference type="RefSeq" id="WP_107217262.1">
    <property type="nucleotide sequence ID" value="NZ_KZ686272.1"/>
</dbReference>
<sequence length="72" mass="7974">MKKLIVSFLMLLLAYPVLAQEAGIEMADGLRASGKIYVVVICVLVVLFGLLAFLFSLDRRLKKMEKNSSGKI</sequence>
<proteinExistence type="predicted"/>
<feature type="chain" id="PRO_5015535785" evidence="2">
    <location>
        <begin position="20"/>
        <end position="72"/>
    </location>
</feature>
<accession>A0A2T3HH28</accession>
<evidence type="ECO:0000313" key="3">
    <source>
        <dbReference type="EMBL" id="PST81756.1"/>
    </source>
</evidence>
<dbReference type="OrthoDB" id="886941at2"/>
<dbReference type="Proteomes" id="UP000240912">
    <property type="component" value="Unassembled WGS sequence"/>
</dbReference>
<evidence type="ECO:0000256" key="1">
    <source>
        <dbReference type="SAM" id="Phobius"/>
    </source>
</evidence>
<dbReference type="EMBL" id="PYLS01000008">
    <property type="protein sequence ID" value="PST81756.1"/>
    <property type="molecule type" value="Genomic_DNA"/>
</dbReference>
<dbReference type="Pfam" id="PF20077">
    <property type="entry name" value="CcmD_alt"/>
    <property type="match status" value="1"/>
</dbReference>
<feature type="signal peptide" evidence="2">
    <location>
        <begin position="1"/>
        <end position="19"/>
    </location>
</feature>
<gene>
    <name evidence="3" type="ORF">C7T94_17960</name>
</gene>
<protein>
    <submittedName>
        <fullName evidence="3">CcmD family protein</fullName>
    </submittedName>
</protein>
<keyword evidence="4" id="KW-1185">Reference proteome</keyword>
<keyword evidence="1" id="KW-0472">Membrane</keyword>
<keyword evidence="1" id="KW-1133">Transmembrane helix</keyword>
<dbReference type="AlphaFoldDB" id="A0A2T3HH28"/>
<evidence type="ECO:0000313" key="4">
    <source>
        <dbReference type="Proteomes" id="UP000240912"/>
    </source>
</evidence>
<feature type="transmembrane region" description="Helical" evidence="1">
    <location>
        <begin position="35"/>
        <end position="57"/>
    </location>
</feature>
<keyword evidence="2" id="KW-0732">Signal</keyword>
<evidence type="ECO:0000256" key="2">
    <source>
        <dbReference type="SAM" id="SignalP"/>
    </source>
</evidence>
<name>A0A2T3HH28_9SPHI</name>
<comment type="caution">
    <text evidence="3">The sequence shown here is derived from an EMBL/GenBank/DDBJ whole genome shotgun (WGS) entry which is preliminary data.</text>
</comment>
<reference evidence="3 4" key="1">
    <citation type="submission" date="2018-03" db="EMBL/GenBank/DDBJ databases">
        <authorList>
            <person name="Keele B.F."/>
        </authorList>
    </citation>
    <scope>NUCLEOTIDE SEQUENCE [LARGE SCALE GENOMIC DNA]</scope>
    <source>
        <strain evidence="3 4">YL28-9</strain>
    </source>
</reference>